<keyword evidence="7" id="KW-1185">Reference proteome</keyword>
<dbReference type="SUPFAM" id="SSF101898">
    <property type="entry name" value="NHL repeat"/>
    <property type="match status" value="1"/>
</dbReference>
<evidence type="ECO:0000256" key="4">
    <source>
        <dbReference type="PROSITE-ProRule" id="PRU00504"/>
    </source>
</evidence>
<dbReference type="PROSITE" id="PS51125">
    <property type="entry name" value="NHL"/>
    <property type="match status" value="1"/>
</dbReference>
<keyword evidence="1 5" id="KW-0732">Signal</keyword>
<dbReference type="Proteomes" id="UP000007110">
    <property type="component" value="Unassembled WGS sequence"/>
</dbReference>
<sequence length="338" mass="36542">MELLSGFSVFVSAVVLLVFSVKSSCYHLKDGAFYKLDPTWPIDMEAFKGPVYSAAIDDDNGEVYVSQRGDGIPHVLVFDLEVGRLLRSFTYNDSSMLQDLHGMRYQFNETNQQGYIWVTDVGDGVHGHTVKRLLPNGTVDLTMGVAGKSGTSLHPLMFGDVADIAINAEGVLYIADGDGGVNNRVVKVELRNSGTLAMWSIGGNGSSPGQFHIPHSVELDEGGRLWVADRMNGRLEAFDAKTGELLGIWSSCFKDGEPYSVRLSKDKGHFIVTQLNSDQIVLVKAAPGSGPIGDCHRLDTITLGKDTKPHLVAVSKSTGAFFVGELGTQACQKFVPIS</sequence>
<proteinExistence type="predicted"/>
<dbReference type="Gene3D" id="2.120.10.30">
    <property type="entry name" value="TolB, C-terminal domain"/>
    <property type="match status" value="1"/>
</dbReference>
<protein>
    <recommendedName>
        <fullName evidence="8">Peptidylamidoglycolate lyase</fullName>
    </recommendedName>
</protein>
<dbReference type="KEGG" id="spu:585180"/>
<feature type="chain" id="PRO_5029697731" description="Peptidylamidoglycolate lyase" evidence="5">
    <location>
        <begin position="26"/>
        <end position="338"/>
    </location>
</feature>
<dbReference type="InParanoid" id="A0A7M7NM60"/>
<dbReference type="PANTHER" id="PTHR10680">
    <property type="entry name" value="PEPTIDYL-GLYCINE ALPHA-AMIDATING MONOOXYGENASE"/>
    <property type="match status" value="1"/>
</dbReference>
<evidence type="ECO:0000256" key="5">
    <source>
        <dbReference type="SAM" id="SignalP"/>
    </source>
</evidence>
<dbReference type="InterPro" id="IPR001258">
    <property type="entry name" value="NHL_repeat"/>
</dbReference>
<keyword evidence="3" id="KW-0325">Glycoprotein</keyword>
<feature type="signal peptide" evidence="5">
    <location>
        <begin position="1"/>
        <end position="25"/>
    </location>
</feature>
<organism evidence="6 7">
    <name type="scientific">Strongylocentrotus purpuratus</name>
    <name type="common">Purple sea urchin</name>
    <dbReference type="NCBI Taxonomy" id="7668"/>
    <lineage>
        <taxon>Eukaryota</taxon>
        <taxon>Metazoa</taxon>
        <taxon>Echinodermata</taxon>
        <taxon>Eleutherozoa</taxon>
        <taxon>Echinozoa</taxon>
        <taxon>Echinoidea</taxon>
        <taxon>Euechinoidea</taxon>
        <taxon>Echinacea</taxon>
        <taxon>Camarodonta</taxon>
        <taxon>Echinidea</taxon>
        <taxon>Strongylocentrotidae</taxon>
        <taxon>Strongylocentrotus</taxon>
    </lineage>
</organism>
<evidence type="ECO:0008006" key="8">
    <source>
        <dbReference type="Google" id="ProtNLM"/>
    </source>
</evidence>
<dbReference type="OMA" id="TDVGSXF"/>
<keyword evidence="2" id="KW-0677">Repeat</keyword>
<reference evidence="6" key="2">
    <citation type="submission" date="2021-01" db="UniProtKB">
        <authorList>
            <consortium name="EnsemblMetazoa"/>
        </authorList>
    </citation>
    <scope>IDENTIFICATION</scope>
</reference>
<dbReference type="GeneID" id="585180"/>
<feature type="repeat" description="NHL" evidence="4">
    <location>
        <begin position="200"/>
        <end position="241"/>
    </location>
</feature>
<accession>A0A7M7NM60</accession>
<dbReference type="InterPro" id="IPR011042">
    <property type="entry name" value="6-blade_b-propeller_TolB-like"/>
</dbReference>
<name>A0A7M7NM60_STRPU</name>
<evidence type="ECO:0000256" key="2">
    <source>
        <dbReference type="ARBA" id="ARBA00022737"/>
    </source>
</evidence>
<dbReference type="EnsemblMetazoa" id="XM_030981938">
    <property type="protein sequence ID" value="XP_030837798"/>
    <property type="gene ID" value="LOC585180"/>
</dbReference>
<dbReference type="AlphaFoldDB" id="A0A7M7NM60"/>
<evidence type="ECO:0000313" key="6">
    <source>
        <dbReference type="EnsemblMetazoa" id="XP_030837798"/>
    </source>
</evidence>
<evidence type="ECO:0000313" key="7">
    <source>
        <dbReference type="Proteomes" id="UP000007110"/>
    </source>
</evidence>
<dbReference type="RefSeq" id="XP_030837798.1">
    <property type="nucleotide sequence ID" value="XM_030981938.1"/>
</dbReference>
<dbReference type="OrthoDB" id="10044505at2759"/>
<evidence type="ECO:0000256" key="1">
    <source>
        <dbReference type="ARBA" id="ARBA00022729"/>
    </source>
</evidence>
<dbReference type="CTD" id="387921"/>
<reference evidence="7" key="1">
    <citation type="submission" date="2015-02" db="EMBL/GenBank/DDBJ databases">
        <title>Genome sequencing for Strongylocentrotus purpuratus.</title>
        <authorList>
            <person name="Murali S."/>
            <person name="Liu Y."/>
            <person name="Vee V."/>
            <person name="English A."/>
            <person name="Wang M."/>
            <person name="Skinner E."/>
            <person name="Han Y."/>
            <person name="Muzny D.M."/>
            <person name="Worley K.C."/>
            <person name="Gibbs R.A."/>
        </authorList>
    </citation>
    <scope>NUCLEOTIDE SEQUENCE</scope>
</reference>
<evidence type="ECO:0000256" key="3">
    <source>
        <dbReference type="ARBA" id="ARBA00023180"/>
    </source>
</evidence>